<evidence type="ECO:0000256" key="1">
    <source>
        <dbReference type="SAM" id="MobiDB-lite"/>
    </source>
</evidence>
<keyword evidence="2" id="KW-0472">Membrane</keyword>
<comment type="caution">
    <text evidence="4">The sequence shown here is derived from an EMBL/GenBank/DDBJ whole genome shotgun (WGS) entry which is preliminary data.</text>
</comment>
<dbReference type="GO" id="GO:0044773">
    <property type="term" value="P:mitotic DNA damage checkpoint signaling"/>
    <property type="evidence" value="ECO:0007669"/>
    <property type="project" value="TreeGrafter"/>
</dbReference>
<evidence type="ECO:0000259" key="3">
    <source>
        <dbReference type="PROSITE" id="PS50011"/>
    </source>
</evidence>
<reference evidence="4" key="1">
    <citation type="submission" date="2021-01" db="EMBL/GenBank/DDBJ databases">
        <authorList>
            <person name="Li R."/>
            <person name="Bekaert M."/>
        </authorList>
    </citation>
    <scope>NUCLEOTIDE SEQUENCE</scope>
    <source>
        <strain evidence="4">Farmed</strain>
    </source>
</reference>
<dbReference type="PROSITE" id="PS50011">
    <property type="entry name" value="PROTEIN_KINASE_DOM"/>
    <property type="match status" value="1"/>
</dbReference>
<dbReference type="Pfam" id="PF00069">
    <property type="entry name" value="Pkinase"/>
    <property type="match status" value="1"/>
</dbReference>
<sequence>MLPLLFFPCLPFFACPIFLSSPVPSFLSSFFPSPVLSFFPSYNPIFLSLACPIFLSLACPIFLSLACPIFLSLACPIFLSLACPIFLSLACPIFLSPPFLSLACPIFLFLACPIFLSLACPIFLFPRLSYLSFPRLSHLSFPHLPIFSFPRLSYLSFPRLSYLSFPRVFFSKNQRQIYLQMPLLGQPFSNFLKEEFSDKERQVFVRGLCEGLHKLHSIGIVHGEIDPSTVLLKTNRTVAICMPDFSTPLVSRVRKRYMLPNGYSFLAPECQQQQQPTVDPSPATDVYHLGLMTLLWHQPDDKVSSLSQLSEANFPTPVKLFLQHCLQEDPRMRVSVNQLLASEYLNINLESATSVLPESGSSCTNPNNQQQNCISSTSGSSASDNTVSQCDSPLASLAGSHPNNYTSSNGPTCEAAPLTSNSSMVTNLYDNLQSPVSNVVQQLSKMMPLSGLYPGLSSLQFDDNLHAIYDQPADQIDMPSLAFQPMDKPDENGAPGLLTTNSNRKEFFNNQMGDCNLDTTPPLTPLQADYSQASTFSTSGGVTCSFPAAVGNGLCTDVHCNGESVPMQNSRDTSQLHCTESISPASPLPHMDSPNSGTVTAREHCRLSASDVTQNLQSTINQTFLLMYVLCLNYENSLFSLTSPAGSLFLTYKLS</sequence>
<dbReference type="AlphaFoldDB" id="A0A812DH42"/>
<dbReference type="GO" id="GO:0004674">
    <property type="term" value="F:protein serine/threonine kinase activity"/>
    <property type="evidence" value="ECO:0007669"/>
    <property type="project" value="TreeGrafter"/>
</dbReference>
<feature type="transmembrane region" description="Helical" evidence="2">
    <location>
        <begin position="70"/>
        <end position="95"/>
    </location>
</feature>
<keyword evidence="2" id="KW-0812">Transmembrane</keyword>
<feature type="compositionally biased region" description="Polar residues" evidence="1">
    <location>
        <begin position="356"/>
        <end position="374"/>
    </location>
</feature>
<accession>A0A812DH42</accession>
<dbReference type="Proteomes" id="UP000597762">
    <property type="component" value="Unassembled WGS sequence"/>
</dbReference>
<dbReference type="Gene3D" id="1.10.510.10">
    <property type="entry name" value="Transferase(Phosphotransferase) domain 1"/>
    <property type="match status" value="1"/>
</dbReference>
<dbReference type="GO" id="GO:0005634">
    <property type="term" value="C:nucleus"/>
    <property type="evidence" value="ECO:0007669"/>
    <property type="project" value="TreeGrafter"/>
</dbReference>
<proteinExistence type="predicted"/>
<evidence type="ECO:0000256" key="2">
    <source>
        <dbReference type="SAM" id="Phobius"/>
    </source>
</evidence>
<dbReference type="SUPFAM" id="SSF56112">
    <property type="entry name" value="Protein kinase-like (PK-like)"/>
    <property type="match status" value="1"/>
</dbReference>
<organism evidence="4 5">
    <name type="scientific">Acanthosepion pharaonis</name>
    <name type="common">Pharaoh cuttlefish</name>
    <name type="synonym">Sepia pharaonis</name>
    <dbReference type="NCBI Taxonomy" id="158019"/>
    <lineage>
        <taxon>Eukaryota</taxon>
        <taxon>Metazoa</taxon>
        <taxon>Spiralia</taxon>
        <taxon>Lophotrochozoa</taxon>
        <taxon>Mollusca</taxon>
        <taxon>Cephalopoda</taxon>
        <taxon>Coleoidea</taxon>
        <taxon>Decapodiformes</taxon>
        <taxon>Sepiida</taxon>
        <taxon>Sepiina</taxon>
        <taxon>Sepiidae</taxon>
        <taxon>Acanthosepion</taxon>
    </lineage>
</organism>
<dbReference type="InterPro" id="IPR000719">
    <property type="entry name" value="Prot_kinase_dom"/>
</dbReference>
<evidence type="ECO:0000313" key="4">
    <source>
        <dbReference type="EMBL" id="CAE1297635.1"/>
    </source>
</evidence>
<dbReference type="GO" id="GO:0005737">
    <property type="term" value="C:cytoplasm"/>
    <property type="evidence" value="ECO:0007669"/>
    <property type="project" value="TreeGrafter"/>
</dbReference>
<gene>
    <name evidence="4" type="ORF">SPHA_52152</name>
</gene>
<feature type="transmembrane region" description="Helical" evidence="2">
    <location>
        <begin position="44"/>
        <end position="63"/>
    </location>
</feature>
<feature type="transmembrane region" description="Helical" evidence="2">
    <location>
        <begin position="107"/>
        <end position="125"/>
    </location>
</feature>
<dbReference type="EMBL" id="CAHIKZ030003216">
    <property type="protein sequence ID" value="CAE1297635.1"/>
    <property type="molecule type" value="Genomic_DNA"/>
</dbReference>
<evidence type="ECO:0000313" key="5">
    <source>
        <dbReference type="Proteomes" id="UP000597762"/>
    </source>
</evidence>
<dbReference type="GO" id="GO:0005524">
    <property type="term" value="F:ATP binding"/>
    <property type="evidence" value="ECO:0007669"/>
    <property type="project" value="InterPro"/>
</dbReference>
<name>A0A812DH42_ACAPH</name>
<dbReference type="SMART" id="SM00220">
    <property type="entry name" value="S_TKc"/>
    <property type="match status" value="1"/>
</dbReference>
<dbReference type="PANTHER" id="PTHR44167">
    <property type="entry name" value="OVARIAN-SPECIFIC SERINE/THREONINE-PROTEIN KINASE LOK-RELATED"/>
    <property type="match status" value="1"/>
</dbReference>
<dbReference type="InterPro" id="IPR011009">
    <property type="entry name" value="Kinase-like_dom_sf"/>
</dbReference>
<feature type="compositionally biased region" description="Low complexity" evidence="1">
    <location>
        <begin position="375"/>
        <end position="388"/>
    </location>
</feature>
<dbReference type="PANTHER" id="PTHR44167:SF18">
    <property type="entry name" value="PROTEIN KINASE DOMAIN-CONTAINING PROTEIN"/>
    <property type="match status" value="1"/>
</dbReference>
<protein>
    <recommendedName>
        <fullName evidence="3">Protein kinase domain-containing protein</fullName>
    </recommendedName>
</protein>
<feature type="domain" description="Protein kinase" evidence="3">
    <location>
        <begin position="94"/>
        <end position="345"/>
    </location>
</feature>
<keyword evidence="2" id="KW-1133">Transmembrane helix</keyword>
<dbReference type="OrthoDB" id="10023235at2759"/>
<feature type="region of interest" description="Disordered" evidence="1">
    <location>
        <begin position="356"/>
        <end position="395"/>
    </location>
</feature>
<keyword evidence="5" id="KW-1185">Reference proteome</keyword>